<dbReference type="RefSeq" id="WP_123431952.1">
    <property type="nucleotide sequence ID" value="NZ_MOBK01000001.1"/>
</dbReference>
<proteinExistence type="predicted"/>
<protein>
    <recommendedName>
        <fullName evidence="3">GIY-YIG domain-containing protein</fullName>
    </recommendedName>
</protein>
<sequence>MDITNVGRYKLSFDAVSFNIECPMGTAKFSGLATSSLPKLYVVCVDDHPNPIYIGMTKQPIRNRLRLGWSANGENGYHGYAWRKSFTTATLDVWCHTNPTAKNDCIDVETVEAELVYLIRKAGQWPLFQTEIHFHPSTEIHRKVAAKIGAHYGLAIDSSNAEPKLVG</sequence>
<organism evidence="1 2">
    <name type="scientific">Pseudomonas brassicacearum</name>
    <dbReference type="NCBI Taxonomy" id="930166"/>
    <lineage>
        <taxon>Bacteria</taxon>
        <taxon>Pseudomonadati</taxon>
        <taxon>Pseudomonadota</taxon>
        <taxon>Gammaproteobacteria</taxon>
        <taxon>Pseudomonadales</taxon>
        <taxon>Pseudomonadaceae</taxon>
        <taxon>Pseudomonas</taxon>
    </lineage>
</organism>
<name>A0A423IGL0_9PSED</name>
<evidence type="ECO:0000313" key="2">
    <source>
        <dbReference type="Proteomes" id="UP000285636"/>
    </source>
</evidence>
<dbReference type="EMBL" id="MOBK01000001">
    <property type="protein sequence ID" value="RON24577.1"/>
    <property type="molecule type" value="Genomic_DNA"/>
</dbReference>
<reference evidence="1 2" key="1">
    <citation type="submission" date="2016-10" db="EMBL/GenBank/DDBJ databases">
        <title>Comparative genome analysis of multiple Pseudomonas spp. focuses on biocontrol and plant growth promoting traits.</title>
        <authorList>
            <person name="Tao X.-Y."/>
            <person name="Taylor C.G."/>
        </authorList>
    </citation>
    <scope>NUCLEOTIDE SEQUENCE [LARGE SCALE GENOMIC DNA]</scope>
    <source>
        <strain evidence="1 2">38D7</strain>
    </source>
</reference>
<comment type="caution">
    <text evidence="1">The sequence shown here is derived from an EMBL/GenBank/DDBJ whole genome shotgun (WGS) entry which is preliminary data.</text>
</comment>
<evidence type="ECO:0000313" key="1">
    <source>
        <dbReference type="EMBL" id="RON24577.1"/>
    </source>
</evidence>
<dbReference type="AlphaFoldDB" id="A0A423IGL0"/>
<evidence type="ECO:0008006" key="3">
    <source>
        <dbReference type="Google" id="ProtNLM"/>
    </source>
</evidence>
<accession>A0A423IGL0</accession>
<gene>
    <name evidence="1" type="ORF">BK660_02595</name>
</gene>
<dbReference type="Proteomes" id="UP000285636">
    <property type="component" value="Unassembled WGS sequence"/>
</dbReference>